<accession>A0ABV6Z5X2</accession>
<dbReference type="Gene3D" id="1.20.1570.10">
    <property type="entry name" value="dip2346 domain like"/>
    <property type="match status" value="1"/>
</dbReference>
<feature type="domain" description="DUF1846" evidence="2">
    <location>
        <begin position="343"/>
        <end position="496"/>
    </location>
</feature>
<gene>
    <name evidence="3" type="ORF">ACFL27_27010</name>
</gene>
<dbReference type="InterPro" id="IPR048441">
    <property type="entry name" value="DUF1846_C"/>
</dbReference>
<proteinExistence type="predicted"/>
<feature type="domain" description="DUF1846" evidence="1">
    <location>
        <begin position="2"/>
        <end position="337"/>
    </location>
</feature>
<comment type="caution">
    <text evidence="3">The sequence shown here is derived from an EMBL/GenBank/DDBJ whole genome shotgun (WGS) entry which is preliminary data.</text>
</comment>
<protein>
    <submittedName>
        <fullName evidence="3">DUF1846 domain-containing protein</fullName>
    </submittedName>
</protein>
<sequence>MVGFDNEKYLQCQADSIKRRIELFSGKLYLEFGGKLILDMHAARVLPGYDPNVKIKLLQRLKDIIEIIYCIHAGDIEKGRIRGDFGLTYDIASLRTFDDLADYGFSISAVIVNRFGGQKSTQRFIDFLKSRQIRVYTQPEIQGYPADIEKIVSQEGYGRNPFIETEKPLVIVTGAGPGSGKMSTCLSQVYHHNLVGQKAGFAKFETFPIWNLPLNHPVNLAYEAATADLQDRNLIDPFHLNAYGVAAINYNRDIENFSIMKEIIDHIGDDASPFATYKSPTDMGVNMAREGIIDDTVVRKAAQQEIIRRYFRYKWEFIQGLERKETVSIVEKLLVQAGVKTTDRPTVLAARNAAETAKETGKGNRGIYCGAALELKDQRIILGMNSALLHAESAVILNALKKIAEIPDHIDLLPENIITNIAQLKKETLGSKSASLNVEEVLIALSMSAASNPASEYCLRKLKLLSGCDLHATHIIGRGDANGLRKLNLNLTTDALPTSHGFYY</sequence>
<organism evidence="3 4">
    <name type="scientific">candidate division CSSED10-310 bacterium</name>
    <dbReference type="NCBI Taxonomy" id="2855610"/>
    <lineage>
        <taxon>Bacteria</taxon>
        <taxon>Bacteria division CSSED10-310</taxon>
    </lineage>
</organism>
<evidence type="ECO:0000313" key="4">
    <source>
        <dbReference type="Proteomes" id="UP001594351"/>
    </source>
</evidence>
<keyword evidence="4" id="KW-1185">Reference proteome</keyword>
<evidence type="ECO:0000259" key="2">
    <source>
        <dbReference type="Pfam" id="PF20921"/>
    </source>
</evidence>
<dbReference type="InterPro" id="IPR048496">
    <property type="entry name" value="DUF1846_N"/>
</dbReference>
<name>A0ABV6Z5X2_UNCC1</name>
<reference evidence="3 4" key="1">
    <citation type="submission" date="2024-09" db="EMBL/GenBank/DDBJ databases">
        <title>Laminarin stimulates single cell rates of sulfate reduction while oxygen inhibits transcriptomic activity in coastal marine sediment.</title>
        <authorList>
            <person name="Lindsay M."/>
            <person name="Orcutt B."/>
            <person name="Emerson D."/>
            <person name="Stepanauskas R."/>
            <person name="D'Angelo T."/>
        </authorList>
    </citation>
    <scope>NUCLEOTIDE SEQUENCE [LARGE SCALE GENOMIC DNA]</scope>
    <source>
        <strain evidence="3">SAG AM-311-K15</strain>
    </source>
</reference>
<dbReference type="Gene3D" id="3.40.140.40">
    <property type="entry name" value="Domain of unknown function (DUF1846), C-terminal subdomain"/>
    <property type="match status" value="1"/>
</dbReference>
<dbReference type="Pfam" id="PF08903">
    <property type="entry name" value="DUF1846"/>
    <property type="match status" value="1"/>
</dbReference>
<dbReference type="Pfam" id="PF20921">
    <property type="entry name" value="DUF1846_C"/>
    <property type="match status" value="1"/>
</dbReference>
<dbReference type="Gene3D" id="3.10.630.10">
    <property type="entry name" value="dip2346 domain like"/>
    <property type="match status" value="1"/>
</dbReference>
<evidence type="ECO:0000259" key="1">
    <source>
        <dbReference type="Pfam" id="PF08903"/>
    </source>
</evidence>
<dbReference type="NCBIfam" id="NF010184">
    <property type="entry name" value="PRK13663.1"/>
    <property type="match status" value="1"/>
</dbReference>
<dbReference type="EMBL" id="JBHPBY010000624">
    <property type="protein sequence ID" value="MFC1853851.1"/>
    <property type="molecule type" value="Genomic_DNA"/>
</dbReference>
<evidence type="ECO:0000313" key="3">
    <source>
        <dbReference type="EMBL" id="MFC1853851.1"/>
    </source>
</evidence>
<dbReference type="Proteomes" id="UP001594351">
    <property type="component" value="Unassembled WGS sequence"/>
</dbReference>